<feature type="non-terminal residue" evidence="1">
    <location>
        <position position="1"/>
    </location>
</feature>
<dbReference type="EMBL" id="JACVVK020000076">
    <property type="protein sequence ID" value="KAK7495238.1"/>
    <property type="molecule type" value="Genomic_DNA"/>
</dbReference>
<proteinExistence type="predicted"/>
<organism evidence="1 2">
    <name type="scientific">Batillaria attramentaria</name>
    <dbReference type="NCBI Taxonomy" id="370345"/>
    <lineage>
        <taxon>Eukaryota</taxon>
        <taxon>Metazoa</taxon>
        <taxon>Spiralia</taxon>
        <taxon>Lophotrochozoa</taxon>
        <taxon>Mollusca</taxon>
        <taxon>Gastropoda</taxon>
        <taxon>Caenogastropoda</taxon>
        <taxon>Sorbeoconcha</taxon>
        <taxon>Cerithioidea</taxon>
        <taxon>Batillariidae</taxon>
        <taxon>Batillaria</taxon>
    </lineage>
</organism>
<sequence>PERRVIKPCCGLAQCLLAPRDVHHVLLALSDVHHVLLALSDVVDVDWKRRSVCRESGPGHQLPLINRYSVIIAKREVLDFLEQHWLRAALQQNMICVSWQAEGCVPRIAMWKPGNVQRDIDVAD</sequence>
<comment type="caution">
    <text evidence="1">The sequence shown here is derived from an EMBL/GenBank/DDBJ whole genome shotgun (WGS) entry which is preliminary data.</text>
</comment>
<dbReference type="AlphaFoldDB" id="A0ABD0L7F0"/>
<dbReference type="Proteomes" id="UP001519460">
    <property type="component" value="Unassembled WGS sequence"/>
</dbReference>
<evidence type="ECO:0000313" key="1">
    <source>
        <dbReference type="EMBL" id="KAK7495238.1"/>
    </source>
</evidence>
<gene>
    <name evidence="1" type="ORF">BaRGS_00013420</name>
</gene>
<evidence type="ECO:0000313" key="2">
    <source>
        <dbReference type="Proteomes" id="UP001519460"/>
    </source>
</evidence>
<reference evidence="1 2" key="1">
    <citation type="journal article" date="2023" name="Sci. Data">
        <title>Genome assembly of the Korean intertidal mud-creeper Batillaria attramentaria.</title>
        <authorList>
            <person name="Patra A.K."/>
            <person name="Ho P.T."/>
            <person name="Jun S."/>
            <person name="Lee S.J."/>
            <person name="Kim Y."/>
            <person name="Won Y.J."/>
        </authorList>
    </citation>
    <scope>NUCLEOTIDE SEQUENCE [LARGE SCALE GENOMIC DNA]</scope>
    <source>
        <strain evidence="1">Wonlab-2016</strain>
    </source>
</reference>
<name>A0ABD0L7F0_9CAEN</name>
<protein>
    <submittedName>
        <fullName evidence="1">Uncharacterized protein</fullName>
    </submittedName>
</protein>
<accession>A0ABD0L7F0</accession>
<keyword evidence="2" id="KW-1185">Reference proteome</keyword>